<dbReference type="SMART" id="SM00824">
    <property type="entry name" value="PKS_TE"/>
    <property type="match status" value="1"/>
</dbReference>
<dbReference type="OrthoDB" id="2472181at2"/>
<dbReference type="SUPFAM" id="SSF53474">
    <property type="entry name" value="alpha/beta-Hydrolases"/>
    <property type="match status" value="1"/>
</dbReference>
<organism evidence="2 3">
    <name type="scientific">Streptomyces nanshensis</name>
    <dbReference type="NCBI Taxonomy" id="518642"/>
    <lineage>
        <taxon>Bacteria</taxon>
        <taxon>Bacillati</taxon>
        <taxon>Actinomycetota</taxon>
        <taxon>Actinomycetes</taxon>
        <taxon>Kitasatosporales</taxon>
        <taxon>Streptomycetaceae</taxon>
        <taxon>Streptomyces</taxon>
    </lineage>
</organism>
<dbReference type="RefSeq" id="WP_070204557.1">
    <property type="nucleotide sequence ID" value="NZ_LJGZ01000107.1"/>
</dbReference>
<dbReference type="AlphaFoldDB" id="A0A1E7LHF1"/>
<gene>
    <name evidence="2" type="ORF">AN221_37175</name>
</gene>
<dbReference type="PATRIC" id="fig|518642.7.peg.830"/>
<dbReference type="InterPro" id="IPR029058">
    <property type="entry name" value="AB_hydrolase_fold"/>
</dbReference>
<dbReference type="InterPro" id="IPR020802">
    <property type="entry name" value="TesA-like"/>
</dbReference>
<dbReference type="Proteomes" id="UP000175971">
    <property type="component" value="Unassembled WGS sequence"/>
</dbReference>
<comment type="caution">
    <text evidence="2">The sequence shown here is derived from an EMBL/GenBank/DDBJ whole genome shotgun (WGS) entry which is preliminary data.</text>
</comment>
<evidence type="ECO:0000259" key="1">
    <source>
        <dbReference type="SMART" id="SM00824"/>
    </source>
</evidence>
<evidence type="ECO:0000313" key="2">
    <source>
        <dbReference type="EMBL" id="OEV15639.1"/>
    </source>
</evidence>
<dbReference type="Gene3D" id="3.40.50.1820">
    <property type="entry name" value="alpha/beta hydrolase"/>
    <property type="match status" value="1"/>
</dbReference>
<protein>
    <submittedName>
        <fullName evidence="2">Non-ribosomal peptide synthetase</fullName>
    </submittedName>
</protein>
<dbReference type="InterPro" id="IPR001031">
    <property type="entry name" value="Thioesterase"/>
</dbReference>
<dbReference type="EMBL" id="LJGZ01000107">
    <property type="protein sequence ID" value="OEV15639.1"/>
    <property type="molecule type" value="Genomic_DNA"/>
</dbReference>
<reference evidence="2 3" key="1">
    <citation type="journal article" date="2016" name="Front. Microbiol.">
        <title>Comparative Genomics Analysis of Streptomyces Species Reveals Their Adaptation to the Marine Environment and Their Diversity at the Genomic Level.</title>
        <authorList>
            <person name="Tian X."/>
            <person name="Zhang Z."/>
            <person name="Yang T."/>
            <person name="Chen M."/>
            <person name="Li J."/>
            <person name="Chen F."/>
            <person name="Yang J."/>
            <person name="Li W."/>
            <person name="Zhang B."/>
            <person name="Zhang Z."/>
            <person name="Wu J."/>
            <person name="Zhang C."/>
            <person name="Long L."/>
            <person name="Xiao J."/>
        </authorList>
    </citation>
    <scope>NUCLEOTIDE SEQUENCE [LARGE SCALE GENOMIC DNA]</scope>
    <source>
        <strain evidence="2 3">SCSIO M10372</strain>
    </source>
</reference>
<sequence length="271" mass="29069">MTAPSTDSLVPLRAGGDGPPVYCVHPVSGSPYCYTDLASRLDAGTPVFGFEAPGFDGFDEPAGSIRELAEVHTATLRAARPHGPYRLLGWSLGGVVAFEMARLLAAEGEEVPLLVVIDAALPGTQPFPPGPALVRYFLHDFLGLVSGGAPELDRALAKLDPEAGPQERLEAIAESGTVPEEFDAEFLLERFTLFRAHAHAMVDHVIDGVHDGPITLVRAEESEPHLLLWEPYATRLDQHTVPGDHHSIWREPGLVAIADIVNQALREGTSA</sequence>
<feature type="domain" description="Thioesterase TesA-like" evidence="1">
    <location>
        <begin position="22"/>
        <end position="265"/>
    </location>
</feature>
<name>A0A1E7LHF1_9ACTN</name>
<accession>A0A1E7LHF1</accession>
<keyword evidence="3" id="KW-1185">Reference proteome</keyword>
<dbReference type="Pfam" id="PF00975">
    <property type="entry name" value="Thioesterase"/>
    <property type="match status" value="1"/>
</dbReference>
<evidence type="ECO:0000313" key="3">
    <source>
        <dbReference type="Proteomes" id="UP000175971"/>
    </source>
</evidence>
<proteinExistence type="predicted"/>